<accession>A0AAJ7DXF4</accession>
<evidence type="ECO:0000313" key="2">
    <source>
        <dbReference type="RefSeq" id="XP_011499982.1"/>
    </source>
</evidence>
<proteinExistence type="predicted"/>
<protein>
    <submittedName>
        <fullName evidence="2">Uncharacterized protein LOC105363877</fullName>
    </submittedName>
</protein>
<reference evidence="2" key="1">
    <citation type="submission" date="2025-08" db="UniProtKB">
        <authorList>
            <consortium name="RefSeq"/>
        </authorList>
    </citation>
    <scope>IDENTIFICATION</scope>
</reference>
<dbReference type="KEGG" id="csol:105363877"/>
<dbReference type="RefSeq" id="XP_011499982.1">
    <property type="nucleotide sequence ID" value="XM_011501680.1"/>
</dbReference>
<evidence type="ECO:0000313" key="1">
    <source>
        <dbReference type="Proteomes" id="UP000695007"/>
    </source>
</evidence>
<name>A0AAJ7DXF4_9HYME</name>
<gene>
    <name evidence="2" type="primary">LOC105363877</name>
</gene>
<sequence length="154" mass="18053">MFDEQSKTYIIGEDSVQKALALFATAKKNTKRKKIDKDEGNSNKYSQYCNPIISNKINSTALYFLQSFALKEMRLCLMKHDWSNLQRLFLLLLQFPNKKETLIWRYALVILLHSPMSNEAHLKDFFNLCIGCQSDNYNYALNELITLKNDKTKR</sequence>
<dbReference type="GeneID" id="105363877"/>
<organism evidence="1 2">
    <name type="scientific">Ceratosolen solmsi marchali</name>
    <dbReference type="NCBI Taxonomy" id="326594"/>
    <lineage>
        <taxon>Eukaryota</taxon>
        <taxon>Metazoa</taxon>
        <taxon>Ecdysozoa</taxon>
        <taxon>Arthropoda</taxon>
        <taxon>Hexapoda</taxon>
        <taxon>Insecta</taxon>
        <taxon>Pterygota</taxon>
        <taxon>Neoptera</taxon>
        <taxon>Endopterygota</taxon>
        <taxon>Hymenoptera</taxon>
        <taxon>Apocrita</taxon>
        <taxon>Proctotrupomorpha</taxon>
        <taxon>Chalcidoidea</taxon>
        <taxon>Agaonidae</taxon>
        <taxon>Agaoninae</taxon>
        <taxon>Ceratosolen</taxon>
    </lineage>
</organism>
<dbReference type="Proteomes" id="UP000695007">
    <property type="component" value="Unplaced"/>
</dbReference>
<dbReference type="AlphaFoldDB" id="A0AAJ7DXF4"/>
<keyword evidence="1" id="KW-1185">Reference proteome</keyword>